<feature type="domain" description="BAH" evidence="13">
    <location>
        <begin position="43"/>
        <end position="170"/>
    </location>
</feature>
<evidence type="ECO:0000256" key="5">
    <source>
        <dbReference type="ARBA" id="ARBA00022723"/>
    </source>
</evidence>
<dbReference type="Gene3D" id="3.40.50.300">
    <property type="entry name" value="P-loop containing nucleotide triphosphate hydrolases"/>
    <property type="match status" value="1"/>
</dbReference>
<dbReference type="Pfam" id="PF00004">
    <property type="entry name" value="AAA"/>
    <property type="match status" value="1"/>
</dbReference>
<keyword evidence="5" id="KW-0479">Metal-binding</keyword>
<evidence type="ECO:0000256" key="10">
    <source>
        <dbReference type="ARBA" id="ARBA00023242"/>
    </source>
</evidence>
<dbReference type="PANTHER" id="PTHR10763:SF23">
    <property type="entry name" value="ORIGIN RECOGNITION COMPLEX SUBUNIT 1"/>
    <property type="match status" value="1"/>
</dbReference>
<dbReference type="RefSeq" id="XP_066933909.1">
    <property type="nucleotide sequence ID" value="XM_067077808.1"/>
</dbReference>
<dbReference type="InterPro" id="IPR003593">
    <property type="entry name" value="AAA+_ATPase"/>
</dbReference>
<comment type="subunit">
    <text evidence="11">ORC is composed of six subunits.</text>
</comment>
<dbReference type="EnsemblMetazoa" id="CLYHEMT013473.1">
    <property type="protein sequence ID" value="CLYHEMP013473.1"/>
    <property type="gene ID" value="CLYHEMG013473"/>
</dbReference>
<dbReference type="SMART" id="SM00382">
    <property type="entry name" value="AAA"/>
    <property type="match status" value="1"/>
</dbReference>
<keyword evidence="7 11" id="KW-0067">ATP-binding</keyword>
<dbReference type="InterPro" id="IPR015163">
    <property type="entry name" value="Cdc6_C"/>
</dbReference>
<dbReference type="GO" id="GO:0003688">
    <property type="term" value="F:DNA replication origin binding"/>
    <property type="evidence" value="ECO:0007669"/>
    <property type="project" value="TreeGrafter"/>
</dbReference>
<feature type="compositionally biased region" description="Basic and acidic residues" evidence="12">
    <location>
        <begin position="434"/>
        <end position="446"/>
    </location>
</feature>
<evidence type="ECO:0000256" key="12">
    <source>
        <dbReference type="SAM" id="MobiDB-lite"/>
    </source>
</evidence>
<dbReference type="SMART" id="SM01074">
    <property type="entry name" value="Cdc6_C"/>
    <property type="match status" value="1"/>
</dbReference>
<dbReference type="Gene3D" id="1.10.8.60">
    <property type="match status" value="1"/>
</dbReference>
<dbReference type="CDD" id="cd08768">
    <property type="entry name" value="Cdc6_C"/>
    <property type="match status" value="1"/>
</dbReference>
<organism evidence="14 15">
    <name type="scientific">Clytia hemisphaerica</name>
    <dbReference type="NCBI Taxonomy" id="252671"/>
    <lineage>
        <taxon>Eukaryota</taxon>
        <taxon>Metazoa</taxon>
        <taxon>Cnidaria</taxon>
        <taxon>Hydrozoa</taxon>
        <taxon>Hydroidolina</taxon>
        <taxon>Leptothecata</taxon>
        <taxon>Obeliida</taxon>
        <taxon>Clytiidae</taxon>
        <taxon>Clytia</taxon>
    </lineage>
</organism>
<sequence length="951" mass="107346">MVRNTRKNLEDEKKNGDSDFQWIGEGCKVKRMWQYRSCRVNGIVVTLNDNVLIKQGDDDDDEDKQPALGQLLELYESIGNDPNRAKVRWYFYHHEMPKSFRSLVKPEEQEVYTSLDDSHGGVEDIDAETIIGNCNVHKCFDKKLPKCIGESDFFTRYCFGAGLGIKCFKEERTPKAPTKISKSSKSEPPKARRSLMPNRKPLEALENNPLNGSPKRKGSDSVYKECSAPPDKVKKRNKSSVSTPSSQAMHRRFSTQQAVNKLLDSDDEDLGSLSDSSKSSISTQSSVKSNASGRSNASSKSSKRSKKTQSVTTTKIKNKEENIRTENSTIATRRKSCMPAFEAKQPPAVARVTRSAIKLQPTPKSTSKQTKKRNKNLTSHEVMVKIEQMNLVDEKSRLNSDVFDFDNDEQEDKAPISFVTRSGRKAKTTNSNVSKRELSTRSHNKEDDDFVNESGESSGEEAEIESESDGDISNSDFEDNDVSYTKSKSTRKKSKTKRKRICMPRSAASTKTKTKAKTSSSRASKTMTPGLHDRTLPRAEATSPLEFARKRLHVSAVPDALPCREDEYDEIYTFVQECLQEGTGGCMYISGVPGTGKTATVHEIIRTLQNFSDESIVPQFKFIEVNGMRLTDPNQTFCKILKDLTGQKATPDHAASILERRFSQPAPRKENTVLLVDELDLLWTRKQNVMYNLFDWPTRRHSRLIVLAIANTMDLPERIMMNRVSSRLGLTRLTFQPYTFRQLQEIVVSRLRGMNAFEEDALELVARKVAALSGDARRCLDICRRAVEIAEEQQQQQQKTTTKNTDKRRKSAVNGNKSPTKKGTKDDDGLVGMRHVEVALKEMFSSPKILALQSLSLMEEMFMKAIISEFRRSGLEEAQFTDIYDQFQSHCRAEGGFEPPNTSEAFTICNYLGSFRLLLIENGIKDILQRVRLNVSIDDVMFAFKAKSSIT</sequence>
<comment type="similarity">
    <text evidence="2 11">Belongs to the ORC1 family.</text>
</comment>
<dbReference type="InterPro" id="IPR050311">
    <property type="entry name" value="ORC1/CDC6"/>
</dbReference>
<keyword evidence="9 11" id="KW-0238">DNA-binding</keyword>
<dbReference type="GO" id="GO:0003682">
    <property type="term" value="F:chromatin binding"/>
    <property type="evidence" value="ECO:0007669"/>
    <property type="project" value="InterPro"/>
</dbReference>
<dbReference type="PANTHER" id="PTHR10763">
    <property type="entry name" value="CELL DIVISION CONTROL PROTEIN 6-RELATED"/>
    <property type="match status" value="1"/>
</dbReference>
<dbReference type="GO" id="GO:0016887">
    <property type="term" value="F:ATP hydrolysis activity"/>
    <property type="evidence" value="ECO:0007669"/>
    <property type="project" value="InterPro"/>
</dbReference>
<dbReference type="EnsemblMetazoa" id="CLYHEMT013473.2">
    <property type="protein sequence ID" value="CLYHEMP013473.2"/>
    <property type="gene ID" value="CLYHEMG013473"/>
</dbReference>
<comment type="function">
    <text evidence="11">Component of the origin recognition complex (ORC) that binds origins of replication. DNA-binding is ATP-dependent, however specific DNA sequences that define origins of replication have not been identified so far. ORC is required to assemble the pre-replication complex necessary to initiate DNA replication.</text>
</comment>
<comment type="subcellular location">
    <subcellularLocation>
        <location evidence="1 11">Nucleus</location>
    </subcellularLocation>
</comment>
<dbReference type="GO" id="GO:0005524">
    <property type="term" value="F:ATP binding"/>
    <property type="evidence" value="ECO:0007669"/>
    <property type="project" value="UniProtKB-KW"/>
</dbReference>
<dbReference type="GO" id="GO:0006270">
    <property type="term" value="P:DNA replication initiation"/>
    <property type="evidence" value="ECO:0007669"/>
    <property type="project" value="TreeGrafter"/>
</dbReference>
<dbReference type="Gene3D" id="2.30.30.490">
    <property type="match status" value="1"/>
</dbReference>
<dbReference type="PROSITE" id="PS51038">
    <property type="entry name" value="BAH"/>
    <property type="match status" value="1"/>
</dbReference>
<evidence type="ECO:0000256" key="6">
    <source>
        <dbReference type="ARBA" id="ARBA00022741"/>
    </source>
</evidence>
<dbReference type="InterPro" id="IPR003959">
    <property type="entry name" value="ATPase_AAA_core"/>
</dbReference>
<reference evidence="14" key="1">
    <citation type="submission" date="2021-01" db="UniProtKB">
        <authorList>
            <consortium name="EnsemblMetazoa"/>
        </authorList>
    </citation>
    <scope>IDENTIFICATION</scope>
</reference>
<keyword evidence="10 11" id="KW-0539">Nucleus</keyword>
<dbReference type="InterPro" id="IPR041083">
    <property type="entry name" value="AAA_lid_10"/>
</dbReference>
<dbReference type="SUPFAM" id="SSF52540">
    <property type="entry name" value="P-loop containing nucleoside triphosphate hydrolases"/>
    <property type="match status" value="1"/>
</dbReference>
<feature type="compositionally biased region" description="Basic residues" evidence="12">
    <location>
        <begin position="488"/>
        <end position="502"/>
    </location>
</feature>
<dbReference type="FunFam" id="1.10.8.60:FF:000062">
    <property type="entry name" value="Origin recognition complex subunit 1"/>
    <property type="match status" value="1"/>
</dbReference>
<dbReference type="InterPro" id="IPR027417">
    <property type="entry name" value="P-loop_NTPase"/>
</dbReference>
<evidence type="ECO:0000256" key="11">
    <source>
        <dbReference type="RuleBase" id="RU365058"/>
    </source>
</evidence>
<dbReference type="AlphaFoldDB" id="A0A7M5WVH8"/>
<feature type="compositionally biased region" description="Polar residues" evidence="12">
    <location>
        <begin position="239"/>
        <end position="252"/>
    </location>
</feature>
<feature type="region of interest" description="Disordered" evidence="12">
    <location>
        <begin position="791"/>
        <end position="829"/>
    </location>
</feature>
<evidence type="ECO:0000256" key="7">
    <source>
        <dbReference type="ARBA" id="ARBA00022840"/>
    </source>
</evidence>
<keyword evidence="8" id="KW-0460">Magnesium</keyword>
<dbReference type="Proteomes" id="UP000594262">
    <property type="component" value="Unplaced"/>
</dbReference>
<evidence type="ECO:0000313" key="14">
    <source>
        <dbReference type="EnsemblMetazoa" id="CLYHEMP013473.1"/>
    </source>
</evidence>
<feature type="region of interest" description="Disordered" evidence="12">
    <location>
        <begin position="266"/>
        <end position="382"/>
    </location>
</feature>
<evidence type="ECO:0000256" key="1">
    <source>
        <dbReference type="ARBA" id="ARBA00004123"/>
    </source>
</evidence>
<evidence type="ECO:0000256" key="8">
    <source>
        <dbReference type="ARBA" id="ARBA00022842"/>
    </source>
</evidence>
<dbReference type="GO" id="GO:0033314">
    <property type="term" value="P:mitotic DNA replication checkpoint signaling"/>
    <property type="evidence" value="ECO:0007669"/>
    <property type="project" value="TreeGrafter"/>
</dbReference>
<feature type="compositionally biased region" description="Acidic residues" evidence="12">
    <location>
        <begin position="458"/>
        <end position="481"/>
    </location>
</feature>
<feature type="region of interest" description="Disordered" evidence="12">
    <location>
        <begin position="404"/>
        <end position="538"/>
    </location>
</feature>
<feature type="compositionally biased region" description="Low complexity" evidence="12">
    <location>
        <begin position="505"/>
        <end position="526"/>
    </location>
</feature>
<evidence type="ECO:0000256" key="4">
    <source>
        <dbReference type="ARBA" id="ARBA00022705"/>
    </source>
</evidence>
<dbReference type="Pfam" id="PF17872">
    <property type="entry name" value="AAA_lid_10"/>
    <property type="match status" value="1"/>
</dbReference>
<feature type="compositionally biased region" description="Low complexity" evidence="12">
    <location>
        <begin position="271"/>
        <end position="300"/>
    </location>
</feature>
<dbReference type="InterPro" id="IPR001025">
    <property type="entry name" value="BAH_dom"/>
</dbReference>
<protein>
    <recommendedName>
        <fullName evidence="3 11">Origin recognition complex subunit 1</fullName>
    </recommendedName>
</protein>
<evidence type="ECO:0000256" key="3">
    <source>
        <dbReference type="ARBA" id="ARBA00019081"/>
    </source>
</evidence>
<keyword evidence="6 11" id="KW-0547">Nucleotide-binding</keyword>
<evidence type="ECO:0000313" key="15">
    <source>
        <dbReference type="Proteomes" id="UP000594262"/>
    </source>
</evidence>
<dbReference type="GeneID" id="136821583"/>
<dbReference type="CDD" id="cd00009">
    <property type="entry name" value="AAA"/>
    <property type="match status" value="1"/>
</dbReference>
<name>A0A7M5WVH8_9CNID</name>
<proteinExistence type="inferred from homology"/>
<feature type="region of interest" description="Disordered" evidence="12">
    <location>
        <begin position="174"/>
        <end position="252"/>
    </location>
</feature>
<dbReference type="Pfam" id="PF09079">
    <property type="entry name" value="WHD_Cdc6"/>
    <property type="match status" value="1"/>
</dbReference>
<keyword evidence="4 11" id="KW-0235">DNA replication</keyword>
<accession>A0A7M5WVH8</accession>
<dbReference type="Pfam" id="PF01426">
    <property type="entry name" value="BAH"/>
    <property type="match status" value="1"/>
</dbReference>
<evidence type="ECO:0000256" key="9">
    <source>
        <dbReference type="ARBA" id="ARBA00023125"/>
    </source>
</evidence>
<dbReference type="OrthoDB" id="1926878at2759"/>
<dbReference type="InterPro" id="IPR043151">
    <property type="entry name" value="BAH_sf"/>
</dbReference>
<feature type="compositionally biased region" description="Low complexity" evidence="12">
    <location>
        <begin position="793"/>
        <end position="803"/>
    </location>
</feature>
<evidence type="ECO:0000256" key="2">
    <source>
        <dbReference type="ARBA" id="ARBA00008398"/>
    </source>
</evidence>
<dbReference type="GO" id="GO:0046872">
    <property type="term" value="F:metal ion binding"/>
    <property type="evidence" value="ECO:0007669"/>
    <property type="project" value="UniProtKB-KW"/>
</dbReference>
<evidence type="ECO:0000259" key="13">
    <source>
        <dbReference type="PROSITE" id="PS51038"/>
    </source>
</evidence>
<keyword evidence="15" id="KW-1185">Reference proteome</keyword>
<dbReference type="FunFam" id="3.40.50.300:FF:000199">
    <property type="entry name" value="Origin recognition complex subunit 1"/>
    <property type="match status" value="1"/>
</dbReference>
<dbReference type="GO" id="GO:0005664">
    <property type="term" value="C:nuclear origin of replication recognition complex"/>
    <property type="evidence" value="ECO:0007669"/>
    <property type="project" value="TreeGrafter"/>
</dbReference>